<reference evidence="3 4" key="1">
    <citation type="journal article" date="2015" name="Stand. Genomic Sci.">
        <title>Genomic Encyclopedia of Bacterial and Archaeal Type Strains, Phase III: the genomes of soil and plant-associated and newly described type strains.</title>
        <authorList>
            <person name="Whitman W.B."/>
            <person name="Woyke T."/>
            <person name="Klenk H.P."/>
            <person name="Zhou Y."/>
            <person name="Lilburn T.G."/>
            <person name="Beck B.J."/>
            <person name="De Vos P."/>
            <person name="Vandamme P."/>
            <person name="Eisen J.A."/>
            <person name="Garrity G."/>
            <person name="Hugenholtz P."/>
            <person name="Kyrpides N.C."/>
        </authorList>
    </citation>
    <scope>NUCLEOTIDE SEQUENCE [LARGE SCALE GENOMIC DNA]</scope>
    <source>
        <strain evidence="3 4">VKM Ac-2538</strain>
    </source>
</reference>
<dbReference type="RefSeq" id="WP_132192042.1">
    <property type="nucleotide sequence ID" value="NZ_SLWM01000013.1"/>
</dbReference>
<name>A0ABY2BE61_9ACTN</name>
<dbReference type="EMBL" id="SLWM01000013">
    <property type="protein sequence ID" value="TCO17799.1"/>
    <property type="molecule type" value="Genomic_DNA"/>
</dbReference>
<feature type="transmembrane region" description="Helical" evidence="2">
    <location>
        <begin position="206"/>
        <end position="225"/>
    </location>
</feature>
<evidence type="ECO:0000256" key="2">
    <source>
        <dbReference type="SAM" id="Phobius"/>
    </source>
</evidence>
<dbReference type="Proteomes" id="UP000295818">
    <property type="component" value="Unassembled WGS sequence"/>
</dbReference>
<keyword evidence="2" id="KW-0812">Transmembrane</keyword>
<proteinExistence type="predicted"/>
<evidence type="ECO:0008006" key="5">
    <source>
        <dbReference type="Google" id="ProtNLM"/>
    </source>
</evidence>
<accession>A0ABY2BE61</accession>
<feature type="region of interest" description="Disordered" evidence="1">
    <location>
        <begin position="1"/>
        <end position="85"/>
    </location>
</feature>
<feature type="compositionally biased region" description="Pro residues" evidence="1">
    <location>
        <begin position="1"/>
        <end position="28"/>
    </location>
</feature>
<comment type="caution">
    <text evidence="3">The sequence shown here is derived from an EMBL/GenBank/DDBJ whole genome shotgun (WGS) entry which is preliminary data.</text>
</comment>
<feature type="compositionally biased region" description="Low complexity" evidence="1">
    <location>
        <begin position="48"/>
        <end position="85"/>
    </location>
</feature>
<protein>
    <recommendedName>
        <fullName evidence="5">Toxin-antitoxin system, toxin component</fullName>
    </recommendedName>
</protein>
<evidence type="ECO:0000256" key="1">
    <source>
        <dbReference type="SAM" id="MobiDB-lite"/>
    </source>
</evidence>
<organism evidence="3 4">
    <name type="scientific">Kribbella orskensis</name>
    <dbReference type="NCBI Taxonomy" id="2512216"/>
    <lineage>
        <taxon>Bacteria</taxon>
        <taxon>Bacillati</taxon>
        <taxon>Actinomycetota</taxon>
        <taxon>Actinomycetes</taxon>
        <taxon>Propionibacteriales</taxon>
        <taxon>Kribbellaceae</taxon>
        <taxon>Kribbella</taxon>
    </lineage>
</organism>
<keyword evidence="2" id="KW-0472">Membrane</keyword>
<keyword evidence="4" id="KW-1185">Reference proteome</keyword>
<evidence type="ECO:0000313" key="3">
    <source>
        <dbReference type="EMBL" id="TCO17799.1"/>
    </source>
</evidence>
<feature type="transmembrane region" description="Helical" evidence="2">
    <location>
        <begin position="156"/>
        <end position="177"/>
    </location>
</feature>
<gene>
    <name evidence="3" type="ORF">EV644_11329</name>
</gene>
<evidence type="ECO:0000313" key="4">
    <source>
        <dbReference type="Proteomes" id="UP000295818"/>
    </source>
</evidence>
<sequence>MTTTPPQPPQNPYPAQPPAEGYAPPPVQPGQFPQYGPPHEQQPHYGDQHQYGDQQYGQQQFQQPGQQFAPGQYQQQGQFSQDQAAQDQFPQGQFMPVAQGTLQCRFCGGMPAVQATVRGHQGLIILMRFLKLEGPFCRTCGVATIRDMTARSMWQGWWGFGSMIVNPITMLVNLGTYSKFKHLPEPAPGAPGRPMDPGKPLFKRPVILGLLLPIALIAVIVIGNLGNPSSADAGDCVQNKGTVAKPNVKVVDCGSTDAEFKVLGKLSSTANSDECEQFPGYTVAYTKSRGSSGYTLCLGPN</sequence>
<keyword evidence="2" id="KW-1133">Transmembrane helix</keyword>